<reference evidence="4" key="1">
    <citation type="submission" date="2016-10" db="EMBL/GenBank/DDBJ databases">
        <authorList>
            <person name="Varghese N."/>
        </authorList>
    </citation>
    <scope>NUCLEOTIDE SEQUENCE [LARGE SCALE GENOMIC DNA]</scope>
    <source>
        <strain evidence="4">DSM 45096 / BCRC 16803 / CGMCC 4.1857 / CIP 109030 / JCM 12277 / KCTC 19219 / NBRC 100920 / 33214</strain>
    </source>
</reference>
<dbReference type="RefSeq" id="WP_042443279.1">
    <property type="nucleotide sequence ID" value="NZ_BBPN01000004.1"/>
</dbReference>
<dbReference type="GO" id="GO:0004435">
    <property type="term" value="F:phosphatidylinositol-4,5-bisphosphate phospholipase C activity"/>
    <property type="evidence" value="ECO:0007669"/>
    <property type="project" value="InterPro"/>
</dbReference>
<dbReference type="EMBL" id="FOAZ01000017">
    <property type="protein sequence ID" value="SEM03732.1"/>
    <property type="molecule type" value="Genomic_DNA"/>
</dbReference>
<evidence type="ECO:0000256" key="1">
    <source>
        <dbReference type="SAM" id="SignalP"/>
    </source>
</evidence>
<dbReference type="eggNOG" id="COG1680">
    <property type="taxonomic scope" value="Bacteria"/>
</dbReference>
<dbReference type="PROSITE" id="PS50008">
    <property type="entry name" value="PIPLC_Y_DOMAIN"/>
    <property type="match status" value="1"/>
</dbReference>
<keyword evidence="3" id="KW-0121">Carboxypeptidase</keyword>
<dbReference type="PANTHER" id="PTHR46825:SF7">
    <property type="entry name" value="D-ALANYL-D-ALANINE CARBOXYPEPTIDASE"/>
    <property type="match status" value="1"/>
</dbReference>
<gene>
    <name evidence="3" type="ORF">SAMN05414137_11754</name>
</gene>
<evidence type="ECO:0000313" key="4">
    <source>
        <dbReference type="Proteomes" id="UP000183015"/>
    </source>
</evidence>
<name>A0A1H7V3C6_STRJI</name>
<dbReference type="GO" id="GO:0004180">
    <property type="term" value="F:carboxypeptidase activity"/>
    <property type="evidence" value="ECO:0007669"/>
    <property type="project" value="UniProtKB-KW"/>
</dbReference>
<dbReference type="PANTHER" id="PTHR46825">
    <property type="entry name" value="D-ALANYL-D-ALANINE-CARBOXYPEPTIDASE/ENDOPEPTIDASE AMPH"/>
    <property type="match status" value="1"/>
</dbReference>
<sequence>MRLGIRHRNRLGIAATIAAACLASVLPAASAPAAPRPATARPLPDTAAHLDRVIQETAAQAGVPGVIVGIWRPGHARYVRAFGLADKADCTPMKPDLFMRIGSETKTFTVTALLQLVDQGVVGLDDPIARYVAGVPNGRDITLRELAGMRSGLFAYSKDKGFQHLLQTQPHRQWTPRELLAIAFRHKNQFTPGTRFDYSNTNTVLLGLVVEKMTHRTLRDDFRDMITRPSGLDHTFLPVAAEFPRPHAHGYTDETPTGAEADATDFNPSWGWAAGAMISDLEDLRHWAVDVATGRLLKPQTQAERLNALPTGAPGDAYGLGIDINHGWVGHAGSLPGYQSLTVHLPAEQATLVILLNTDIPSNGENPSTLLGRAITQVISPNNVYGDASDQS</sequence>
<dbReference type="InterPro" id="IPR050491">
    <property type="entry name" value="AmpC-like"/>
</dbReference>
<evidence type="ECO:0000259" key="2">
    <source>
        <dbReference type="PROSITE" id="PS50008"/>
    </source>
</evidence>
<dbReference type="AlphaFoldDB" id="A0A1H7V3C6"/>
<keyword evidence="4" id="KW-1185">Reference proteome</keyword>
<protein>
    <submittedName>
        <fullName evidence="3">D-alanyl-D-alanine carboxypeptidase</fullName>
    </submittedName>
</protein>
<dbReference type="STRING" id="235985.SAMN05414137_11754"/>
<dbReference type="SUPFAM" id="SSF56601">
    <property type="entry name" value="beta-lactamase/transpeptidase-like"/>
    <property type="match status" value="1"/>
</dbReference>
<dbReference type="Pfam" id="PF00144">
    <property type="entry name" value="Beta-lactamase"/>
    <property type="match status" value="1"/>
</dbReference>
<dbReference type="Proteomes" id="UP000183015">
    <property type="component" value="Unassembled WGS sequence"/>
</dbReference>
<dbReference type="OrthoDB" id="5177574at2"/>
<dbReference type="InterPro" id="IPR012338">
    <property type="entry name" value="Beta-lactam/transpept-like"/>
</dbReference>
<keyword evidence="1" id="KW-0732">Signal</keyword>
<accession>A0A1H7V3C6</accession>
<dbReference type="PROSITE" id="PS51257">
    <property type="entry name" value="PROKAR_LIPOPROTEIN"/>
    <property type="match status" value="1"/>
</dbReference>
<feature type="domain" description="PI-PLC Y-box" evidence="2">
    <location>
        <begin position="256"/>
        <end position="281"/>
    </location>
</feature>
<proteinExistence type="predicted"/>
<feature type="signal peptide" evidence="1">
    <location>
        <begin position="1"/>
        <end position="33"/>
    </location>
</feature>
<dbReference type="GO" id="GO:0006629">
    <property type="term" value="P:lipid metabolic process"/>
    <property type="evidence" value="ECO:0007669"/>
    <property type="project" value="InterPro"/>
</dbReference>
<dbReference type="InterPro" id="IPR001466">
    <property type="entry name" value="Beta-lactam-related"/>
</dbReference>
<evidence type="ECO:0000313" key="3">
    <source>
        <dbReference type="EMBL" id="SEM03732.1"/>
    </source>
</evidence>
<feature type="chain" id="PRO_5010234847" evidence="1">
    <location>
        <begin position="34"/>
        <end position="392"/>
    </location>
</feature>
<dbReference type="InterPro" id="IPR001711">
    <property type="entry name" value="PLipase_C_Pinositol-sp_Y"/>
</dbReference>
<organism evidence="3 4">
    <name type="scientific">Streptacidiphilus jiangxiensis</name>
    <dbReference type="NCBI Taxonomy" id="235985"/>
    <lineage>
        <taxon>Bacteria</taxon>
        <taxon>Bacillati</taxon>
        <taxon>Actinomycetota</taxon>
        <taxon>Actinomycetes</taxon>
        <taxon>Kitasatosporales</taxon>
        <taxon>Streptomycetaceae</taxon>
        <taxon>Streptacidiphilus</taxon>
    </lineage>
</organism>
<keyword evidence="3" id="KW-0645">Protease</keyword>
<keyword evidence="3" id="KW-0378">Hydrolase</keyword>
<dbReference type="GO" id="GO:0035556">
    <property type="term" value="P:intracellular signal transduction"/>
    <property type="evidence" value="ECO:0007669"/>
    <property type="project" value="InterPro"/>
</dbReference>
<dbReference type="Gene3D" id="3.40.710.10">
    <property type="entry name" value="DD-peptidase/beta-lactamase superfamily"/>
    <property type="match status" value="1"/>
</dbReference>